<evidence type="ECO:0000313" key="2">
    <source>
        <dbReference type="Proteomes" id="UP001623349"/>
    </source>
</evidence>
<name>A0ABQ0F5J8_APOSI</name>
<keyword evidence="2" id="KW-1185">Reference proteome</keyword>
<organism evidence="1 2">
    <name type="scientific">Apodemus speciosus</name>
    <name type="common">Large Japanese field mouse</name>
    <dbReference type="NCBI Taxonomy" id="105296"/>
    <lineage>
        <taxon>Eukaryota</taxon>
        <taxon>Metazoa</taxon>
        <taxon>Chordata</taxon>
        <taxon>Craniata</taxon>
        <taxon>Vertebrata</taxon>
        <taxon>Euteleostomi</taxon>
        <taxon>Mammalia</taxon>
        <taxon>Eutheria</taxon>
        <taxon>Euarchontoglires</taxon>
        <taxon>Glires</taxon>
        <taxon>Rodentia</taxon>
        <taxon>Myomorpha</taxon>
        <taxon>Muroidea</taxon>
        <taxon>Muridae</taxon>
        <taxon>Murinae</taxon>
        <taxon>Apodemus</taxon>
    </lineage>
</organism>
<protein>
    <submittedName>
        <fullName evidence="1">Uncharacterized protein</fullName>
    </submittedName>
</protein>
<comment type="caution">
    <text evidence="1">The sequence shown here is derived from an EMBL/GenBank/DDBJ whole genome shotgun (WGS) entry which is preliminary data.</text>
</comment>
<dbReference type="Proteomes" id="UP001623349">
    <property type="component" value="Unassembled WGS sequence"/>
</dbReference>
<evidence type="ECO:0000313" key="1">
    <source>
        <dbReference type="EMBL" id="GAB1294495.1"/>
    </source>
</evidence>
<accession>A0ABQ0F5J8</accession>
<sequence>MPPCLRGLFEDVTVEAAAFWSASRQLSSTGHSQRQQFVL</sequence>
<proteinExistence type="predicted"/>
<gene>
    <name evidence="1" type="ORF">APTSU1_000972800</name>
</gene>
<dbReference type="EMBL" id="BAAFST010000009">
    <property type="protein sequence ID" value="GAB1294495.1"/>
    <property type="molecule type" value="Genomic_DNA"/>
</dbReference>
<reference evidence="1 2" key="1">
    <citation type="submission" date="2024-08" db="EMBL/GenBank/DDBJ databases">
        <title>The draft genome of Apodemus speciosus.</title>
        <authorList>
            <person name="Nabeshima K."/>
            <person name="Suzuki S."/>
            <person name="Onuma M."/>
        </authorList>
    </citation>
    <scope>NUCLEOTIDE SEQUENCE [LARGE SCALE GENOMIC DNA]</scope>
    <source>
        <strain evidence="1">IB14-021</strain>
    </source>
</reference>